<evidence type="ECO:0000256" key="3">
    <source>
        <dbReference type="ARBA" id="ARBA00022617"/>
    </source>
</evidence>
<keyword evidence="3 8" id="KW-0349">Heme</keyword>
<evidence type="ECO:0000313" key="10">
    <source>
        <dbReference type="EMBL" id="KAF7326804.1"/>
    </source>
</evidence>
<dbReference type="OrthoDB" id="1470350at2759"/>
<evidence type="ECO:0000256" key="5">
    <source>
        <dbReference type="ARBA" id="ARBA00023002"/>
    </source>
</evidence>
<evidence type="ECO:0000256" key="9">
    <source>
        <dbReference type="RuleBase" id="RU000461"/>
    </source>
</evidence>
<evidence type="ECO:0000256" key="6">
    <source>
        <dbReference type="ARBA" id="ARBA00023004"/>
    </source>
</evidence>
<comment type="similarity">
    <text evidence="2 9">Belongs to the cytochrome P450 family.</text>
</comment>
<dbReference type="PRINTS" id="PR00463">
    <property type="entry name" value="EP450I"/>
</dbReference>
<dbReference type="PRINTS" id="PR00385">
    <property type="entry name" value="P450"/>
</dbReference>
<gene>
    <name evidence="10" type="ORF">MSAN_02495800</name>
</gene>
<accession>A0A8H6WQ56</accession>
<evidence type="ECO:0000256" key="2">
    <source>
        <dbReference type="ARBA" id="ARBA00010617"/>
    </source>
</evidence>
<comment type="cofactor">
    <cofactor evidence="1 8">
        <name>heme</name>
        <dbReference type="ChEBI" id="CHEBI:30413"/>
    </cofactor>
</comment>
<keyword evidence="4 8" id="KW-0479">Metal-binding</keyword>
<dbReference type="PANTHER" id="PTHR24287">
    <property type="entry name" value="P450, PUTATIVE (EUROFUNG)-RELATED"/>
    <property type="match status" value="1"/>
</dbReference>
<dbReference type="Pfam" id="PF00067">
    <property type="entry name" value="p450"/>
    <property type="match status" value="2"/>
</dbReference>
<dbReference type="InterPro" id="IPR036396">
    <property type="entry name" value="Cyt_P450_sf"/>
</dbReference>
<evidence type="ECO:0000256" key="8">
    <source>
        <dbReference type="PIRSR" id="PIRSR602401-1"/>
    </source>
</evidence>
<proteinExistence type="inferred from homology"/>
<dbReference type="PANTHER" id="PTHR24287:SF1">
    <property type="entry name" value="P450, PUTATIVE (EUROFUNG)-RELATED"/>
    <property type="match status" value="1"/>
</dbReference>
<evidence type="ECO:0000256" key="7">
    <source>
        <dbReference type="ARBA" id="ARBA00023033"/>
    </source>
</evidence>
<dbReference type="GO" id="GO:0004497">
    <property type="term" value="F:monooxygenase activity"/>
    <property type="evidence" value="ECO:0007669"/>
    <property type="project" value="UniProtKB-KW"/>
</dbReference>
<dbReference type="Gene3D" id="1.10.630.10">
    <property type="entry name" value="Cytochrome P450"/>
    <property type="match status" value="1"/>
</dbReference>
<evidence type="ECO:0000256" key="1">
    <source>
        <dbReference type="ARBA" id="ARBA00001971"/>
    </source>
</evidence>
<dbReference type="AlphaFoldDB" id="A0A8H6WQ56"/>
<dbReference type="EMBL" id="JACAZH010000092">
    <property type="protein sequence ID" value="KAF7326804.1"/>
    <property type="molecule type" value="Genomic_DNA"/>
</dbReference>
<dbReference type="InterPro" id="IPR001128">
    <property type="entry name" value="Cyt_P450"/>
</dbReference>
<name>A0A8H6WQ56_9AGAR</name>
<protein>
    <submittedName>
        <fullName evidence="10">Cytochrome P450</fullName>
    </submittedName>
</protein>
<dbReference type="PROSITE" id="PS00086">
    <property type="entry name" value="CYTOCHROME_P450"/>
    <property type="match status" value="1"/>
</dbReference>
<keyword evidence="5 9" id="KW-0560">Oxidoreductase</keyword>
<dbReference type="InterPro" id="IPR047146">
    <property type="entry name" value="Cyt_P450_E_CYP52_fungi"/>
</dbReference>
<comment type="caution">
    <text evidence="10">The sequence shown here is derived from an EMBL/GenBank/DDBJ whole genome shotgun (WGS) entry which is preliminary data.</text>
</comment>
<sequence length="366" mass="41510">MDTATSFLFGKDMRSIDAGLPYPYNAPADRHARVATTDLTSDFATAFQDAQTITAERNRLGKAHERRAQGLDPILKEAVAKKRTMASGTQKIDEGGDRHVEEGETMLEHLVNYTDDHTILRDAVLNVTLAGRDTTASLLTFTIYMLAEHPDIFAKLREEIFRVVGPTQRPTFDDFRTMKYLRAVLNGKPFNEKYTSVLSVFLYQTHLHIRTSVQPTVFQSSKGGPPLYVPAGTRTFLTPIIMHRRKDLWGPDALKFDPERFLDERLNKYLTPNPFIFLPFNAGPRICLGQQFAYHEASFFLVRLLQTFSSVSLALDAQPPSARPPASWKTDDKSEWKAHEKVRPRSHLTMFVYGGLWVKMEEGEGI</sequence>
<organism evidence="10 11">
    <name type="scientific">Mycena sanguinolenta</name>
    <dbReference type="NCBI Taxonomy" id="230812"/>
    <lineage>
        <taxon>Eukaryota</taxon>
        <taxon>Fungi</taxon>
        <taxon>Dikarya</taxon>
        <taxon>Basidiomycota</taxon>
        <taxon>Agaricomycotina</taxon>
        <taxon>Agaricomycetes</taxon>
        <taxon>Agaricomycetidae</taxon>
        <taxon>Agaricales</taxon>
        <taxon>Marasmiineae</taxon>
        <taxon>Mycenaceae</taxon>
        <taxon>Mycena</taxon>
    </lineage>
</organism>
<keyword evidence="11" id="KW-1185">Reference proteome</keyword>
<reference evidence="10" key="1">
    <citation type="submission" date="2020-05" db="EMBL/GenBank/DDBJ databases">
        <title>Mycena genomes resolve the evolution of fungal bioluminescence.</title>
        <authorList>
            <person name="Tsai I.J."/>
        </authorList>
    </citation>
    <scope>NUCLEOTIDE SEQUENCE</scope>
    <source>
        <strain evidence="10">160909Yilan</strain>
    </source>
</reference>
<dbReference type="GO" id="GO:0005506">
    <property type="term" value="F:iron ion binding"/>
    <property type="evidence" value="ECO:0007669"/>
    <property type="project" value="InterPro"/>
</dbReference>
<keyword evidence="7 9" id="KW-0503">Monooxygenase</keyword>
<keyword evidence="6 8" id="KW-0408">Iron</keyword>
<evidence type="ECO:0000313" key="11">
    <source>
        <dbReference type="Proteomes" id="UP000623467"/>
    </source>
</evidence>
<dbReference type="SUPFAM" id="SSF48264">
    <property type="entry name" value="Cytochrome P450"/>
    <property type="match status" value="1"/>
</dbReference>
<dbReference type="InterPro" id="IPR017972">
    <property type="entry name" value="Cyt_P450_CS"/>
</dbReference>
<dbReference type="GO" id="GO:0016705">
    <property type="term" value="F:oxidoreductase activity, acting on paired donors, with incorporation or reduction of molecular oxygen"/>
    <property type="evidence" value="ECO:0007669"/>
    <property type="project" value="InterPro"/>
</dbReference>
<dbReference type="InterPro" id="IPR002401">
    <property type="entry name" value="Cyt_P450_E_grp-I"/>
</dbReference>
<dbReference type="Proteomes" id="UP000623467">
    <property type="component" value="Unassembled WGS sequence"/>
</dbReference>
<feature type="binding site" description="axial binding residue" evidence="8">
    <location>
        <position position="287"/>
    </location>
    <ligand>
        <name>heme</name>
        <dbReference type="ChEBI" id="CHEBI:30413"/>
    </ligand>
    <ligandPart>
        <name>Fe</name>
        <dbReference type="ChEBI" id="CHEBI:18248"/>
    </ligandPart>
</feature>
<dbReference type="GO" id="GO:0020037">
    <property type="term" value="F:heme binding"/>
    <property type="evidence" value="ECO:0007669"/>
    <property type="project" value="InterPro"/>
</dbReference>
<evidence type="ECO:0000256" key="4">
    <source>
        <dbReference type="ARBA" id="ARBA00022723"/>
    </source>
</evidence>